<evidence type="ECO:0000313" key="2">
    <source>
        <dbReference type="Proteomes" id="UP000070539"/>
    </source>
</evidence>
<dbReference type="PATRIC" id="fig|36847.3.peg.990"/>
<proteinExistence type="predicted"/>
<dbReference type="Gene3D" id="3.10.28.10">
    <property type="entry name" value="Homing endonucleases"/>
    <property type="match status" value="1"/>
</dbReference>
<protein>
    <recommendedName>
        <fullName evidence="3">DOD-type homing endonuclease domain-containing protein</fullName>
    </recommendedName>
</protein>
<comment type="caution">
    <text evidence="1">The sequence shown here is derived from an EMBL/GenBank/DDBJ whole genome shotgun (WGS) entry which is preliminary data.</text>
</comment>
<reference evidence="1 2" key="1">
    <citation type="submission" date="2016-01" db="EMBL/GenBank/DDBJ databases">
        <title>Genome sequence of Clostridium neopropionicum X4, DSM-3847.</title>
        <authorList>
            <person name="Poehlein A."/>
            <person name="Beck M.H."/>
            <person name="Bengelsdorf F.R."/>
            <person name="Daniel R."/>
            <person name="Duerre P."/>
        </authorList>
    </citation>
    <scope>NUCLEOTIDE SEQUENCE [LARGE SCALE GENOMIC DNA]</scope>
    <source>
        <strain evidence="1 2">DSM-3847</strain>
    </source>
</reference>
<dbReference type="STRING" id="36847.CLNEO_08380"/>
<evidence type="ECO:0000313" key="1">
    <source>
        <dbReference type="EMBL" id="KXL53612.1"/>
    </source>
</evidence>
<dbReference type="RefSeq" id="WP_066084987.1">
    <property type="nucleotide sequence ID" value="NZ_LRVM01000002.1"/>
</dbReference>
<accession>A0A136WGG9</accession>
<dbReference type="AlphaFoldDB" id="A0A136WGG9"/>
<gene>
    <name evidence="1" type="ORF">CLNEO_08380</name>
</gene>
<dbReference type="InterPro" id="IPR027434">
    <property type="entry name" value="Homing_endonucl"/>
</dbReference>
<name>A0A136WGG9_9FIRM</name>
<dbReference type="EMBL" id="LRVM01000002">
    <property type="protein sequence ID" value="KXL53612.1"/>
    <property type="molecule type" value="Genomic_DNA"/>
</dbReference>
<evidence type="ECO:0008006" key="3">
    <source>
        <dbReference type="Google" id="ProtNLM"/>
    </source>
</evidence>
<sequence length="297" mass="34685">MNIEMAYLLGMICGNGEIQRTVTTTIVSIDIPHKKLQTEEIHDVKLYVKASIADIRSIIEPLVGAGLDFIQNKSSTVLSFTKPNTDYLIREINRFIGNAVSHNDINIHSDIFKCTLDERRQFIKGFADVTGYIRRSNYYVGAKYQHRVYLEIPHNWQMVIDICNLLKSTDIPVQNIDWAHPNIRDGKLTKYNEGKPNFWKKEHQVKIWANEFIPVGFGIIHKQQALEMYSDELLAGYRQNNKDPEKYTHRYYWETRKIQNKEKPIHPSEDDEFIPLVIRGKHFNSWSEIAKELGYAE</sequence>
<dbReference type="OrthoDB" id="1490603at2"/>
<keyword evidence="2" id="KW-1185">Reference proteome</keyword>
<dbReference type="Proteomes" id="UP000070539">
    <property type="component" value="Unassembled WGS sequence"/>
</dbReference>
<organism evidence="1 2">
    <name type="scientific">Anaerotignum neopropionicum</name>
    <dbReference type="NCBI Taxonomy" id="36847"/>
    <lineage>
        <taxon>Bacteria</taxon>
        <taxon>Bacillati</taxon>
        <taxon>Bacillota</taxon>
        <taxon>Clostridia</taxon>
        <taxon>Lachnospirales</taxon>
        <taxon>Anaerotignaceae</taxon>
        <taxon>Anaerotignum</taxon>
    </lineage>
</organism>